<feature type="compositionally biased region" description="Polar residues" evidence="1">
    <location>
        <begin position="327"/>
        <end position="337"/>
    </location>
</feature>
<proteinExistence type="predicted"/>
<feature type="region of interest" description="Disordered" evidence="1">
    <location>
        <begin position="364"/>
        <end position="415"/>
    </location>
</feature>
<keyword evidence="3" id="KW-1185">Reference proteome</keyword>
<evidence type="ECO:0000313" key="2">
    <source>
        <dbReference type="EMBL" id="RMZ73915.1"/>
    </source>
</evidence>
<feature type="compositionally biased region" description="Polar residues" evidence="1">
    <location>
        <begin position="304"/>
        <end position="318"/>
    </location>
</feature>
<organism evidence="2 3">
    <name type="scientific">Pyrenophora seminiperda CCB06</name>
    <dbReference type="NCBI Taxonomy" id="1302712"/>
    <lineage>
        <taxon>Eukaryota</taxon>
        <taxon>Fungi</taxon>
        <taxon>Dikarya</taxon>
        <taxon>Ascomycota</taxon>
        <taxon>Pezizomycotina</taxon>
        <taxon>Dothideomycetes</taxon>
        <taxon>Pleosporomycetidae</taxon>
        <taxon>Pleosporales</taxon>
        <taxon>Pleosporineae</taxon>
        <taxon>Pleosporaceae</taxon>
        <taxon>Pyrenophora</taxon>
    </lineage>
</organism>
<sequence>MLAVWFWDSLVKRPLRTWNNMSFGCSPTDVLKLLEFSTRVYLAFKADANENSEAQVTALVKEFTTFHGCLTELGELMRQYGQSMPFPVKDFETTLKRCEKTLDPYADHLVDKKMGVKKFIFTIRYMGMEKEIDGLRKQITGHYQALHMCISFLQLRLHLEATKQTQRLLDAVPSRTVHLAGRSYSTNTLGLSSERTPLALPAPDEHPLFSEWRIFDRWLQIEDEHIAQEAGLSRPLSLGDAPAGVPSGDAQTAAILYHLRRQVDDAIMIEENRAKRTDAEKRSHLAPSDAMKQTVRNMPPAPSRTYTLDTNHSGNFTGFEQHHDGGSSATTRLSVNTPSPSPPLSGSPRFSSYFGSIDWANSPTGSNVSHDIDRAPSISSPRGSTSYSPDSRPSIYDPGTNTAGTTPENPMAKPLRSRTSLATLALGEAALEWKRICRTVQVERKSVKYGPESKDCDVRWRYREDTGISILAVYRSSQDGEKKTWTEQHFHATGPSIPLTTTYADGAVSIDFPRGSFGKLERQYTDIKYTFTGYEPAEKFQTLLYTNNGADPAELKYDRPVLTISSNLHATECRGRNLRLWSRSETRLEDDGLATFDVLVLLFFTSALEDKGHWVEEPHYAFEWLTESTYKKDGEKLTLVFSKDLKRWKSDKLFQRRRSSTVRGDPQQPKSPSSIFSRKRNDSMEVPQLNRSRTVSSNASVKSQGSFAVDTRAGNVNRFGYSELEIKFQNKADRRAFLDVWKQFCKPLSVAA</sequence>
<feature type="region of interest" description="Disordered" evidence="1">
    <location>
        <begin position="657"/>
        <end position="698"/>
    </location>
</feature>
<accession>A0A3M7MHB5</accession>
<dbReference type="Proteomes" id="UP000265663">
    <property type="component" value="Unassembled WGS sequence"/>
</dbReference>
<gene>
    <name evidence="2" type="ORF">GMOD_00004721</name>
</gene>
<dbReference type="EMBL" id="KE747843">
    <property type="protein sequence ID" value="RMZ73915.1"/>
    <property type="molecule type" value="Genomic_DNA"/>
</dbReference>
<evidence type="ECO:0000256" key="1">
    <source>
        <dbReference type="SAM" id="MobiDB-lite"/>
    </source>
</evidence>
<feature type="region of interest" description="Disordered" evidence="1">
    <location>
        <begin position="275"/>
        <end position="348"/>
    </location>
</feature>
<feature type="compositionally biased region" description="Polar residues" evidence="1">
    <location>
        <begin position="399"/>
        <end position="408"/>
    </location>
</feature>
<protein>
    <submittedName>
        <fullName evidence="2">Mfs phs inorganic phosphate transporter</fullName>
    </submittedName>
</protein>
<name>A0A3M7MHB5_9PLEO</name>
<evidence type="ECO:0000313" key="3">
    <source>
        <dbReference type="Proteomes" id="UP000265663"/>
    </source>
</evidence>
<dbReference type="AlphaFoldDB" id="A0A3M7MHB5"/>
<feature type="compositionally biased region" description="Polar residues" evidence="1">
    <location>
        <begin position="377"/>
        <end position="391"/>
    </location>
</feature>
<dbReference type="OrthoDB" id="4172108at2759"/>
<reference evidence="2 3" key="1">
    <citation type="journal article" date="2014" name="PLoS ONE">
        <title>De novo Genome Assembly of the Fungal Plant Pathogen Pyrenophora semeniperda.</title>
        <authorList>
            <person name="Soliai M.M."/>
            <person name="Meyer S.E."/>
            <person name="Udall J.A."/>
            <person name="Elzinga D.E."/>
            <person name="Hermansen R.A."/>
            <person name="Bodily P.M."/>
            <person name="Hart A.A."/>
            <person name="Coleman C.E."/>
        </authorList>
    </citation>
    <scope>NUCLEOTIDE SEQUENCE [LARGE SCALE GENOMIC DNA]</scope>
    <source>
        <strain evidence="2 3">CCB06</strain>
        <tissue evidence="2">Mycelium</tissue>
    </source>
</reference>
<feature type="compositionally biased region" description="Polar residues" evidence="1">
    <location>
        <begin position="689"/>
        <end position="698"/>
    </location>
</feature>